<proteinExistence type="predicted"/>
<dbReference type="OrthoDB" id="9007575at2"/>
<feature type="domain" description="DUF4123" evidence="1">
    <location>
        <begin position="41"/>
        <end position="167"/>
    </location>
</feature>
<name>A0A160FPU3_9BURK</name>
<organism evidence="2 3">
    <name type="scientific">Paraburkholderia phytofirmans OLGA172</name>
    <dbReference type="NCBI Taxonomy" id="1417228"/>
    <lineage>
        <taxon>Bacteria</taxon>
        <taxon>Pseudomonadati</taxon>
        <taxon>Pseudomonadota</taxon>
        <taxon>Betaproteobacteria</taxon>
        <taxon>Burkholderiales</taxon>
        <taxon>Burkholderiaceae</taxon>
        <taxon>Paraburkholderia</taxon>
    </lineage>
</organism>
<dbReference type="InterPro" id="IPR025391">
    <property type="entry name" value="DUF4123"/>
</dbReference>
<dbReference type="Proteomes" id="UP000076852">
    <property type="component" value="Chromosome 2"/>
</dbReference>
<dbReference type="STRING" id="1804984.AYM40_20665"/>
<dbReference type="Pfam" id="PF13503">
    <property type="entry name" value="DUF4123"/>
    <property type="match status" value="1"/>
</dbReference>
<evidence type="ECO:0000259" key="1">
    <source>
        <dbReference type="Pfam" id="PF13503"/>
    </source>
</evidence>
<dbReference type="EMBL" id="CP014579">
    <property type="protein sequence ID" value="ANB74869.1"/>
    <property type="molecule type" value="Genomic_DNA"/>
</dbReference>
<dbReference type="AlphaFoldDB" id="A0A160FPU3"/>
<dbReference type="RefSeq" id="WP_063498173.1">
    <property type="nucleotide sequence ID" value="NZ_CP014579.1"/>
</dbReference>
<evidence type="ECO:0000313" key="3">
    <source>
        <dbReference type="Proteomes" id="UP000076852"/>
    </source>
</evidence>
<protein>
    <recommendedName>
        <fullName evidence="1">DUF4123 domain-containing protein</fullName>
    </recommendedName>
</protein>
<accession>A0A160FPU3</accession>
<dbReference type="KEGG" id="buz:AYM40_20665"/>
<keyword evidence="3" id="KW-1185">Reference proteome</keyword>
<evidence type="ECO:0000313" key="2">
    <source>
        <dbReference type="EMBL" id="ANB74869.1"/>
    </source>
</evidence>
<reference evidence="2 3" key="1">
    <citation type="journal article" date="2016" name="Gene">
        <title>PacBio SMRT assembly of a complex multi-replicon genome reveals chlorocatechol degradative operon in a region of genome plasticity.</title>
        <authorList>
            <person name="Ricker N."/>
            <person name="Shen S.Y."/>
            <person name="Goordial J."/>
            <person name="Jin S."/>
            <person name="Fulthorpe R.R."/>
        </authorList>
    </citation>
    <scope>NUCLEOTIDE SEQUENCE [LARGE SCALE GENOMIC DNA]</scope>
    <source>
        <strain evidence="2 3">OLGA172</strain>
    </source>
</reference>
<gene>
    <name evidence="2" type="ORF">AYM40_20665</name>
</gene>
<sequence>MMSTTVQPPTAPDADSRWVEFQSRVEAARRKHELNDLQTCLYALVDTRSLPDLRVALQRLDAIAFEALWDRTDLAAFADVAPLLIKVDLGAADTDVPQQLLKRLWQFSDREFMLTWIWSPHGLDNLAEHFRSYCEYTLANRRTFYLHFYDNRILERLRLTWTAEEWTRFASVAFEIWYRNRSGEDGSWCADVLSQPVRNAEFALTDEQHLMLFSLGYADKVVIQITELCGCLLEHLSPDDLYRTVRTQVERATHYGVRDEGDMLQYVAKGLFVSPRFDEHPLIRKGLESARYGEVPFAEVLSQVDETLDDGYAGRRAT</sequence>